<reference evidence="1" key="1">
    <citation type="submission" date="2013-10" db="EMBL/GenBank/DDBJ databases">
        <title>Genomic analysis of the causative agents of coccidiosis in chickens.</title>
        <authorList>
            <person name="Reid A.J."/>
            <person name="Blake D."/>
            <person name="Billington K."/>
            <person name="Browne H."/>
            <person name="Dunn M."/>
            <person name="Hung S."/>
            <person name="Kawahara F."/>
            <person name="Miranda-Saavedra D."/>
            <person name="Mourier T."/>
            <person name="Nagra H."/>
            <person name="Otto T.D."/>
            <person name="Rawlings N."/>
            <person name="Sanchez A."/>
            <person name="Sanders M."/>
            <person name="Subramaniam C."/>
            <person name="Tay Y."/>
            <person name="Dear P."/>
            <person name="Doerig C."/>
            <person name="Gruber A."/>
            <person name="Parkinson J."/>
            <person name="Shirley M."/>
            <person name="Wan K.L."/>
            <person name="Berriman M."/>
            <person name="Tomley F."/>
            <person name="Pain A."/>
        </authorList>
    </citation>
    <scope>NUCLEOTIDE SEQUENCE [LARGE SCALE GENOMIC DNA]</scope>
    <source>
        <strain evidence="1">Weybridge</strain>
    </source>
</reference>
<dbReference type="VEuPathDB" id="ToxoDB:EMWEY_00055370"/>
<sequence length="367" mass="38194">MPTFGHAHGIFCALHESTARNTGYGWGTAEVAATAGRLDAHTRAAACAPRSSIGQLHRQYPAGFASVVAAVASTGQLQLLQDPLWLAAVGAAQAWQHSTNVKTPRTTEAARMSAAAEEGSSVAEAIRDAALETGGEDPLLRLQLAVLLGEAAALLHSIGEALAASSLRKSVGGHKSTVLGSEDSQRMAVAAGRSAYELELWHIRLTALPVSVSVVSLGSREGVPWKPRPCGALSAVAAKPLLQQTAATDELLLLNQQVRLAIRFLTTLASCALEKIQPLHLRCMQALQQAQQLAFQLALPGEAVTAGMPAKAAPELAAAADTSTSCPDTCGDVGLPPPISLTSRPHYSKMNWQLLLTGRGLLAAPGE</sequence>
<organism evidence="1 2">
    <name type="scientific">Eimeria maxima</name>
    <name type="common">Coccidian parasite</name>
    <dbReference type="NCBI Taxonomy" id="5804"/>
    <lineage>
        <taxon>Eukaryota</taxon>
        <taxon>Sar</taxon>
        <taxon>Alveolata</taxon>
        <taxon>Apicomplexa</taxon>
        <taxon>Conoidasida</taxon>
        <taxon>Coccidia</taxon>
        <taxon>Eucoccidiorida</taxon>
        <taxon>Eimeriorina</taxon>
        <taxon>Eimeriidae</taxon>
        <taxon>Eimeria</taxon>
    </lineage>
</organism>
<dbReference type="EMBL" id="HG720067">
    <property type="protein sequence ID" value="CDJ59060.1"/>
    <property type="molecule type" value="Genomic_DNA"/>
</dbReference>
<dbReference type="OMA" id="WHFRLMA"/>
<accession>U6MBP5</accession>
<dbReference type="AlphaFoldDB" id="U6MBP5"/>
<dbReference type="RefSeq" id="XP_013335708.1">
    <property type="nucleotide sequence ID" value="XM_013480254.1"/>
</dbReference>
<reference evidence="1" key="2">
    <citation type="submission" date="2013-10" db="EMBL/GenBank/DDBJ databases">
        <authorList>
            <person name="Aslett M."/>
        </authorList>
    </citation>
    <scope>NUCLEOTIDE SEQUENCE [LARGE SCALE GENOMIC DNA]</scope>
    <source>
        <strain evidence="1">Weybridge</strain>
    </source>
</reference>
<keyword evidence="2" id="KW-1185">Reference proteome</keyword>
<dbReference type="GeneID" id="25339523"/>
<proteinExistence type="predicted"/>
<gene>
    <name evidence="1" type="ORF">EMWEY_00055370</name>
</gene>
<dbReference type="OrthoDB" id="348329at2759"/>
<protein>
    <submittedName>
        <fullName evidence="1">Uncharacterized protein</fullName>
    </submittedName>
</protein>
<dbReference type="Proteomes" id="UP000030763">
    <property type="component" value="Unassembled WGS sequence"/>
</dbReference>
<evidence type="ECO:0000313" key="2">
    <source>
        <dbReference type="Proteomes" id="UP000030763"/>
    </source>
</evidence>
<name>U6MBP5_EIMMA</name>
<evidence type="ECO:0000313" key="1">
    <source>
        <dbReference type="EMBL" id="CDJ59060.1"/>
    </source>
</evidence>